<protein>
    <submittedName>
        <fullName evidence="1">Uncharacterized protein</fullName>
    </submittedName>
</protein>
<gene>
    <name evidence="1" type="ORF">KOR42_03500</name>
</gene>
<organism evidence="1 2">
    <name type="scientific">Thalassoglobus neptunius</name>
    <dbReference type="NCBI Taxonomy" id="1938619"/>
    <lineage>
        <taxon>Bacteria</taxon>
        <taxon>Pseudomonadati</taxon>
        <taxon>Planctomycetota</taxon>
        <taxon>Planctomycetia</taxon>
        <taxon>Planctomycetales</taxon>
        <taxon>Planctomycetaceae</taxon>
        <taxon>Thalassoglobus</taxon>
    </lineage>
</organism>
<evidence type="ECO:0000313" key="2">
    <source>
        <dbReference type="Proteomes" id="UP000317243"/>
    </source>
</evidence>
<reference evidence="1 2" key="1">
    <citation type="submission" date="2019-02" db="EMBL/GenBank/DDBJ databases">
        <title>Deep-cultivation of Planctomycetes and their phenomic and genomic characterization uncovers novel biology.</title>
        <authorList>
            <person name="Wiegand S."/>
            <person name="Jogler M."/>
            <person name="Boedeker C."/>
            <person name="Pinto D."/>
            <person name="Vollmers J."/>
            <person name="Rivas-Marin E."/>
            <person name="Kohn T."/>
            <person name="Peeters S.H."/>
            <person name="Heuer A."/>
            <person name="Rast P."/>
            <person name="Oberbeckmann S."/>
            <person name="Bunk B."/>
            <person name="Jeske O."/>
            <person name="Meyerdierks A."/>
            <person name="Storesund J.E."/>
            <person name="Kallscheuer N."/>
            <person name="Luecker S."/>
            <person name="Lage O.M."/>
            <person name="Pohl T."/>
            <person name="Merkel B.J."/>
            <person name="Hornburger P."/>
            <person name="Mueller R.-W."/>
            <person name="Bruemmer F."/>
            <person name="Labrenz M."/>
            <person name="Spormann A.M."/>
            <person name="Op Den Camp H."/>
            <person name="Overmann J."/>
            <person name="Amann R."/>
            <person name="Jetten M.S.M."/>
            <person name="Mascher T."/>
            <person name="Medema M.H."/>
            <person name="Devos D.P."/>
            <person name="Kaster A.-K."/>
            <person name="Ovreas L."/>
            <person name="Rohde M."/>
            <person name="Galperin M.Y."/>
            <person name="Jogler C."/>
        </authorList>
    </citation>
    <scope>NUCLEOTIDE SEQUENCE [LARGE SCALE GENOMIC DNA]</scope>
    <source>
        <strain evidence="1 2">KOR42</strain>
    </source>
</reference>
<accession>A0A5C5X1I9</accession>
<keyword evidence="2" id="KW-1185">Reference proteome</keyword>
<proteinExistence type="predicted"/>
<comment type="caution">
    <text evidence="1">The sequence shown here is derived from an EMBL/GenBank/DDBJ whole genome shotgun (WGS) entry which is preliminary data.</text>
</comment>
<name>A0A5C5X1I9_9PLAN</name>
<dbReference type="AlphaFoldDB" id="A0A5C5X1I9"/>
<dbReference type="Proteomes" id="UP000317243">
    <property type="component" value="Unassembled WGS sequence"/>
</dbReference>
<sequence length="97" mass="11499">MKTGEHMIRFRNWKEDRIHSDTNSRYTVKELCANGSADDVPSETSNESKLLDFVHLLEPFENSFRFSYSDLSVKANRTMLQERRVDSSHRCEKWVTR</sequence>
<evidence type="ECO:0000313" key="1">
    <source>
        <dbReference type="EMBL" id="TWT56994.1"/>
    </source>
</evidence>
<dbReference type="EMBL" id="SIHI01000001">
    <property type="protein sequence ID" value="TWT56994.1"/>
    <property type="molecule type" value="Genomic_DNA"/>
</dbReference>